<organism evidence="2">
    <name type="scientific">freshwater metagenome</name>
    <dbReference type="NCBI Taxonomy" id="449393"/>
    <lineage>
        <taxon>unclassified sequences</taxon>
        <taxon>metagenomes</taxon>
        <taxon>ecological metagenomes</taxon>
    </lineage>
</organism>
<protein>
    <submittedName>
        <fullName evidence="2">Unannotated protein</fullName>
    </submittedName>
</protein>
<dbReference type="Gene3D" id="3.30.200.20">
    <property type="entry name" value="Phosphorylase Kinase, domain 1"/>
    <property type="match status" value="1"/>
</dbReference>
<dbReference type="PANTHER" id="PTHR47829:SF1">
    <property type="entry name" value="HAD FAMILY PHOSPHATASE"/>
    <property type="match status" value="1"/>
</dbReference>
<accession>A0A6J7IEE8</accession>
<sequence length="342" mass="36489">MTDQGPVVSDTPGLDLGVFAEFFGGVCPGAMSGPLTASVIAGGRSNLTYLVTDGSTSWVVRRPPLGHVLATAHDMGREFKILSALKDTDVPVARPLAMCTDESILGAPFYVMQYVEGTTYRWAPQLEAVGPARTASISHHFTEKLAVLHALDPVSVGLGDLGRPDGYVERQIRRWGKQFESSKSRELAGIYELMEMLEANLPPAQAPAIVHGDYRIDNVIINADDEVAAIVDWEMSTLGDPLADLGLLLVYNRLATISSALGDASTAPGYLTEAEGIASYAAVTSRDLSHLPFYIALGSFKLAVILEGIHFRYTQGQTVGKGFDLIGDVVAPVIQSGIAELA</sequence>
<reference evidence="2" key="1">
    <citation type="submission" date="2020-05" db="EMBL/GenBank/DDBJ databases">
        <authorList>
            <person name="Chiriac C."/>
            <person name="Salcher M."/>
            <person name="Ghai R."/>
            <person name="Kavagutti S V."/>
        </authorList>
    </citation>
    <scope>NUCLEOTIDE SEQUENCE</scope>
</reference>
<name>A0A6J7IEE8_9ZZZZ</name>
<dbReference type="InterPro" id="IPR002575">
    <property type="entry name" value="Aminoglycoside_PTrfase"/>
</dbReference>
<dbReference type="EMBL" id="CAFBMR010000118">
    <property type="protein sequence ID" value="CAB4928744.1"/>
    <property type="molecule type" value="Genomic_DNA"/>
</dbReference>
<dbReference type="Gene3D" id="3.90.1200.10">
    <property type="match status" value="1"/>
</dbReference>
<dbReference type="Pfam" id="PF01636">
    <property type="entry name" value="APH"/>
    <property type="match status" value="1"/>
</dbReference>
<dbReference type="AlphaFoldDB" id="A0A6J7IEE8"/>
<dbReference type="PANTHER" id="PTHR47829">
    <property type="entry name" value="HYDROLASE, PUTATIVE (AFU_ORTHOLOGUE AFUA_1G12880)-RELATED"/>
    <property type="match status" value="1"/>
</dbReference>
<proteinExistence type="predicted"/>
<evidence type="ECO:0000259" key="1">
    <source>
        <dbReference type="Pfam" id="PF01636"/>
    </source>
</evidence>
<dbReference type="InterPro" id="IPR011009">
    <property type="entry name" value="Kinase-like_dom_sf"/>
</dbReference>
<dbReference type="SUPFAM" id="SSF56112">
    <property type="entry name" value="Protein kinase-like (PK-like)"/>
    <property type="match status" value="1"/>
</dbReference>
<evidence type="ECO:0000313" key="2">
    <source>
        <dbReference type="EMBL" id="CAB4928744.1"/>
    </source>
</evidence>
<dbReference type="InterPro" id="IPR052898">
    <property type="entry name" value="ACAD10-like"/>
</dbReference>
<dbReference type="CDD" id="cd05154">
    <property type="entry name" value="ACAD10_11_N-like"/>
    <property type="match status" value="1"/>
</dbReference>
<dbReference type="InterPro" id="IPR041726">
    <property type="entry name" value="ACAD10_11_N"/>
</dbReference>
<feature type="domain" description="Aminoglycoside phosphotransferase" evidence="1">
    <location>
        <begin position="37"/>
        <end position="252"/>
    </location>
</feature>
<gene>
    <name evidence="2" type="ORF">UFOPK3610_01821</name>
</gene>